<gene>
    <name evidence="1" type="ORF">BBD41_26740</name>
</gene>
<evidence type="ECO:0000313" key="1">
    <source>
        <dbReference type="EMBL" id="ANY75883.1"/>
    </source>
</evidence>
<dbReference type="InterPro" id="IPR029068">
    <property type="entry name" value="Glyas_Bleomycin-R_OHBP_Dase"/>
</dbReference>
<reference evidence="1" key="1">
    <citation type="submission" date="2016-08" db="EMBL/GenBank/DDBJ databases">
        <title>Complete Genome Seqeunce of Paenibacillus sp. nov. IHBB 9852 from high altitute lake of Indian trans-Himalayas.</title>
        <authorList>
            <person name="Kiran S."/>
            <person name="Swarnkar M.K."/>
            <person name="Rana A."/>
            <person name="Tewari R."/>
            <person name="Gulati A."/>
        </authorList>
    </citation>
    <scope>NUCLEOTIDE SEQUENCE [LARGE SCALE GENOMIC DNA]</scope>
    <source>
        <strain evidence="1">IHBB 9852</strain>
    </source>
</reference>
<dbReference type="RefSeq" id="WP_099479711.1">
    <property type="nucleotide sequence ID" value="NZ_CP016809.1"/>
</dbReference>
<dbReference type="SUPFAM" id="SSF54593">
    <property type="entry name" value="Glyoxalase/Bleomycin resistance protein/Dihydroxybiphenyl dioxygenase"/>
    <property type="match status" value="1"/>
</dbReference>
<dbReference type="Gene3D" id="3.10.180.10">
    <property type="entry name" value="2,3-Dihydroxybiphenyl 1,2-Dioxygenase, domain 1"/>
    <property type="match status" value="1"/>
</dbReference>
<evidence type="ECO:0008006" key="2">
    <source>
        <dbReference type="Google" id="ProtNLM"/>
    </source>
</evidence>
<name>A0A1B2E7D8_9BACL</name>
<proteinExistence type="predicted"/>
<dbReference type="AlphaFoldDB" id="A0A1B2E7D8"/>
<accession>A0A1B2E7D8</accession>
<protein>
    <recommendedName>
        <fullName evidence="2">Glyoxalase</fullName>
    </recommendedName>
</protein>
<dbReference type="GeneID" id="48311904"/>
<sequence>MNKTIPIFPCKSLEEVVVFYEALGFDVTYMQSVPYGYAAVKHRIGEVNFTRQKNYEKEKSINGAYILVEDVESVYSEFISNLKKVYGKVFRSGEPRITKVSTNKEDIRFNLVDPAGNYLIIGQKKERDDRGKSYSAGTSTIEKRFYSAYTLAHSKNDYRTAYKIIEGLTGKKEEMSQIFYAKLLILKLEIEFHLERGKEMNETLAEINTINLNRSVFERLLEEKQRLQELLEEISPKNL</sequence>
<dbReference type="EMBL" id="CP016809">
    <property type="protein sequence ID" value="ANY75883.1"/>
    <property type="molecule type" value="Genomic_DNA"/>
</dbReference>
<dbReference type="KEGG" id="pib:BBD41_26740"/>
<organism evidence="1">
    <name type="scientific">Paenibacillus ihbetae</name>
    <dbReference type="NCBI Taxonomy" id="1870820"/>
    <lineage>
        <taxon>Bacteria</taxon>
        <taxon>Bacillati</taxon>
        <taxon>Bacillota</taxon>
        <taxon>Bacilli</taxon>
        <taxon>Bacillales</taxon>
        <taxon>Paenibacillaceae</taxon>
        <taxon>Paenibacillus</taxon>
    </lineage>
</organism>